<evidence type="ECO:0008006" key="4">
    <source>
        <dbReference type="Google" id="ProtNLM"/>
    </source>
</evidence>
<evidence type="ECO:0000256" key="1">
    <source>
        <dbReference type="SAM" id="Phobius"/>
    </source>
</evidence>
<dbReference type="EMBL" id="AP019514">
    <property type="protein sequence ID" value="BBI62922.1"/>
    <property type="molecule type" value="Genomic_DNA"/>
</dbReference>
<dbReference type="Pfam" id="PF00873">
    <property type="entry name" value="ACR_tran"/>
    <property type="match status" value="1"/>
</dbReference>
<proteinExistence type="predicted"/>
<keyword evidence="1" id="KW-0812">Transmembrane</keyword>
<name>A0A455U9R0_9GAMM</name>
<feature type="transmembrane region" description="Helical" evidence="1">
    <location>
        <begin position="6"/>
        <end position="28"/>
    </location>
</feature>
<dbReference type="Proteomes" id="UP000320231">
    <property type="component" value="Chromosome"/>
</dbReference>
<dbReference type="PANTHER" id="PTHR32063">
    <property type="match status" value="1"/>
</dbReference>
<evidence type="ECO:0000313" key="3">
    <source>
        <dbReference type="Proteomes" id="UP000320231"/>
    </source>
</evidence>
<protein>
    <recommendedName>
        <fullName evidence="4">Efflux RND transporter permease subunit</fullName>
    </recommendedName>
</protein>
<dbReference type="AlphaFoldDB" id="A0A455U9R0"/>
<sequence length="61" mass="6732">MFAAIIRHGILVSVITLILLILGIAAIWRIPVQMIPDLETRVVGIETQWPGATPQDIEKIS</sequence>
<dbReference type="PRINTS" id="PR00702">
    <property type="entry name" value="ACRIFLAVINRP"/>
</dbReference>
<dbReference type="InterPro" id="IPR001036">
    <property type="entry name" value="Acrflvin-R"/>
</dbReference>
<organism evidence="2 3">
    <name type="scientific">Vreelandella sulfidaeris</name>
    <dbReference type="NCBI Taxonomy" id="115553"/>
    <lineage>
        <taxon>Bacteria</taxon>
        <taxon>Pseudomonadati</taxon>
        <taxon>Pseudomonadota</taxon>
        <taxon>Gammaproteobacteria</taxon>
        <taxon>Oceanospirillales</taxon>
        <taxon>Halomonadaceae</taxon>
        <taxon>Vreelandella</taxon>
    </lineage>
</organism>
<accession>A0A455U9R0</accession>
<dbReference type="KEGG" id="hsr:HSBAA_42280"/>
<dbReference type="PANTHER" id="PTHR32063:SF24">
    <property type="entry name" value="CATION EFFLUX SYSTEM (ACRB_ACRD_ACRF FAMILY)"/>
    <property type="match status" value="1"/>
</dbReference>
<dbReference type="Gene3D" id="1.20.1640.10">
    <property type="entry name" value="Multidrug efflux transporter AcrB transmembrane domain"/>
    <property type="match status" value="1"/>
</dbReference>
<evidence type="ECO:0000313" key="2">
    <source>
        <dbReference type="EMBL" id="BBI62922.1"/>
    </source>
</evidence>
<gene>
    <name evidence="2" type="ORF">HSBAA_42280</name>
</gene>
<dbReference type="Gene3D" id="3.30.70.1430">
    <property type="entry name" value="Multidrug efflux transporter AcrB pore domain"/>
    <property type="match status" value="1"/>
</dbReference>
<dbReference type="GO" id="GO:0042910">
    <property type="term" value="F:xenobiotic transmembrane transporter activity"/>
    <property type="evidence" value="ECO:0007669"/>
    <property type="project" value="TreeGrafter"/>
</dbReference>
<keyword evidence="1" id="KW-0472">Membrane</keyword>
<dbReference type="GO" id="GO:0005886">
    <property type="term" value="C:plasma membrane"/>
    <property type="evidence" value="ECO:0007669"/>
    <property type="project" value="TreeGrafter"/>
</dbReference>
<keyword evidence="1" id="KW-1133">Transmembrane helix</keyword>
<reference evidence="2 3" key="1">
    <citation type="journal article" date="2019" name="Microbiol. Resour. Announc.">
        <title>Complete Genome Sequence of Halomonas sulfidaeris Strain Esulfide1 Isolated from a Metal Sulfide Rock at a Depth of 2,200 Meters, Obtained Using Nanopore Sequencing.</title>
        <authorList>
            <person name="Saito M."/>
            <person name="Nishigata A."/>
            <person name="Galipon J."/>
            <person name="Arakawa K."/>
        </authorList>
    </citation>
    <scope>NUCLEOTIDE SEQUENCE [LARGE SCALE GENOMIC DNA]</scope>
    <source>
        <strain evidence="2 3">ATCC BAA-803</strain>
    </source>
</reference>